<comment type="caution">
    <text evidence="1">The sequence shown here is derived from an EMBL/GenBank/DDBJ whole genome shotgun (WGS) entry which is preliminary data.</text>
</comment>
<sequence length="52" mass="6053">MCYKRTIETPTQHIDFDAIRMQKKAMIRQLLQAKKKAEQAGEIVSKPFKMGD</sequence>
<name>A0ABV4E8Y4_9GAMM</name>
<gene>
    <name evidence="1" type="ORF">AB6T85_12805</name>
</gene>
<dbReference type="EMBL" id="JBGFFX010000007">
    <property type="protein sequence ID" value="MEY8771288.1"/>
    <property type="molecule type" value="Genomic_DNA"/>
</dbReference>
<reference evidence="1 2" key="1">
    <citation type="submission" date="2024-07" db="EMBL/GenBank/DDBJ databases">
        <authorList>
            <person name="Hebao G."/>
        </authorList>
    </citation>
    <scope>NUCLEOTIDE SEQUENCE [LARGE SCALE GENOMIC DNA]</scope>
    <source>
        <strain evidence="1 2">ACCC 02193</strain>
    </source>
</reference>
<evidence type="ECO:0000313" key="2">
    <source>
        <dbReference type="Proteomes" id="UP001565243"/>
    </source>
</evidence>
<keyword evidence="2" id="KW-1185">Reference proteome</keyword>
<evidence type="ECO:0000313" key="1">
    <source>
        <dbReference type="EMBL" id="MEY8771288.1"/>
    </source>
</evidence>
<organism evidence="1 2">
    <name type="scientific">Erwinia aeris</name>
    <dbReference type="NCBI Taxonomy" id="3239803"/>
    <lineage>
        <taxon>Bacteria</taxon>
        <taxon>Pseudomonadati</taxon>
        <taxon>Pseudomonadota</taxon>
        <taxon>Gammaproteobacteria</taxon>
        <taxon>Enterobacterales</taxon>
        <taxon>Erwiniaceae</taxon>
        <taxon>Erwinia</taxon>
    </lineage>
</organism>
<accession>A0ABV4E8Y4</accession>
<dbReference type="RefSeq" id="WP_253459520.1">
    <property type="nucleotide sequence ID" value="NZ_JBGFFX010000007.1"/>
</dbReference>
<proteinExistence type="predicted"/>
<dbReference type="Proteomes" id="UP001565243">
    <property type="component" value="Unassembled WGS sequence"/>
</dbReference>
<protein>
    <submittedName>
        <fullName evidence="1">Uncharacterized protein</fullName>
    </submittedName>
</protein>